<evidence type="ECO:0000256" key="5">
    <source>
        <dbReference type="ARBA" id="ARBA00022574"/>
    </source>
</evidence>
<dbReference type="FunFam" id="2.30.42.10:FF:000251">
    <property type="entry name" value="Shroom family member 2"/>
    <property type="match status" value="1"/>
</dbReference>
<dbReference type="PROSITE" id="PS50896">
    <property type="entry name" value="LISH"/>
    <property type="match status" value="1"/>
</dbReference>
<dbReference type="Pfam" id="PF00400">
    <property type="entry name" value="WD40"/>
    <property type="match status" value="6"/>
</dbReference>
<dbReference type="SUPFAM" id="SSF50156">
    <property type="entry name" value="PDZ domain-like"/>
    <property type="match status" value="1"/>
</dbReference>
<evidence type="ECO:0000313" key="22">
    <source>
        <dbReference type="Proteomes" id="UP000010552"/>
    </source>
</evidence>
<dbReference type="InterPro" id="IPR014799">
    <property type="entry name" value="ASD2_dom"/>
</dbReference>
<keyword evidence="7" id="KW-0677">Repeat</keyword>
<gene>
    <name evidence="21" type="ORF">PAL_GLEAN10002163</name>
</gene>
<evidence type="ECO:0000256" key="6">
    <source>
        <dbReference type="ARBA" id="ARBA00022701"/>
    </source>
</evidence>
<evidence type="ECO:0000256" key="16">
    <source>
        <dbReference type="SAM" id="Coils"/>
    </source>
</evidence>
<comment type="similarity">
    <text evidence="12">Belongs to the WD repeat EBI family.</text>
</comment>
<feature type="region of interest" description="Disordered" evidence="17">
    <location>
        <begin position="1196"/>
        <end position="1255"/>
    </location>
</feature>
<evidence type="ECO:0000256" key="15">
    <source>
        <dbReference type="PROSITE-ProRule" id="PRU00637"/>
    </source>
</evidence>
<dbReference type="PROSITE" id="PS50082">
    <property type="entry name" value="WD_REPEATS_2"/>
    <property type="match status" value="6"/>
</dbReference>
<dbReference type="InterPro" id="IPR027685">
    <property type="entry name" value="Shroom_fam"/>
</dbReference>
<evidence type="ECO:0000256" key="14">
    <source>
        <dbReference type="PROSITE-ProRule" id="PRU00221"/>
    </source>
</evidence>
<evidence type="ECO:0000259" key="19">
    <source>
        <dbReference type="PROSITE" id="PS51306"/>
    </source>
</evidence>
<feature type="region of interest" description="Disordered" evidence="17">
    <location>
        <begin position="1278"/>
        <end position="1520"/>
    </location>
</feature>
<feature type="region of interest" description="Disordered" evidence="17">
    <location>
        <begin position="558"/>
        <end position="814"/>
    </location>
</feature>
<dbReference type="Gene3D" id="6.10.250.3120">
    <property type="match status" value="1"/>
</dbReference>
<dbReference type="GO" id="GO:0005634">
    <property type="term" value="C:nucleus"/>
    <property type="evidence" value="ECO:0007669"/>
    <property type="project" value="UniProtKB-SubCell"/>
</dbReference>
<feature type="compositionally biased region" description="Basic and acidic residues" evidence="17">
    <location>
        <begin position="1405"/>
        <end position="1414"/>
    </location>
</feature>
<evidence type="ECO:0000256" key="3">
    <source>
        <dbReference type="ARBA" id="ARBA00006469"/>
    </source>
</evidence>
<feature type="compositionally biased region" description="Basic and acidic residues" evidence="17">
    <location>
        <begin position="967"/>
        <end position="983"/>
    </location>
</feature>
<feature type="repeat" description="WD" evidence="14">
    <location>
        <begin position="374"/>
        <end position="415"/>
    </location>
</feature>
<feature type="repeat" description="WD" evidence="14">
    <location>
        <begin position="281"/>
        <end position="322"/>
    </location>
</feature>
<dbReference type="FunFam" id="2.130.10.10:FF:000014">
    <property type="entry name" value="Putative F-box-like/WD repeat-containing protein TBL1XR1"/>
    <property type="match status" value="1"/>
</dbReference>
<keyword evidence="16" id="KW-0175">Coiled coil</keyword>
<dbReference type="Pfam" id="PF08688">
    <property type="entry name" value="ASD1"/>
    <property type="match status" value="1"/>
</dbReference>
<feature type="compositionally biased region" description="Polar residues" evidence="17">
    <location>
        <begin position="1670"/>
        <end position="1680"/>
    </location>
</feature>
<evidence type="ECO:0000256" key="9">
    <source>
        <dbReference type="ARBA" id="ARBA00023203"/>
    </source>
</evidence>
<dbReference type="PROSITE" id="PS51306">
    <property type="entry name" value="ASD1"/>
    <property type="match status" value="1"/>
</dbReference>
<feature type="region of interest" description="Disordered" evidence="17">
    <location>
        <begin position="846"/>
        <end position="988"/>
    </location>
</feature>
<feature type="compositionally biased region" description="Basic and acidic residues" evidence="17">
    <location>
        <begin position="1637"/>
        <end position="1648"/>
    </location>
</feature>
<dbReference type="InterPro" id="IPR001680">
    <property type="entry name" value="WD40_rpt"/>
</dbReference>
<evidence type="ECO:0000259" key="18">
    <source>
        <dbReference type="PROSITE" id="PS50106"/>
    </source>
</evidence>
<feature type="compositionally biased region" description="Low complexity" evidence="17">
    <location>
        <begin position="1425"/>
        <end position="1435"/>
    </location>
</feature>
<evidence type="ECO:0000256" key="4">
    <source>
        <dbReference type="ARBA" id="ARBA00022490"/>
    </source>
</evidence>
<dbReference type="CDD" id="cd00200">
    <property type="entry name" value="WD40"/>
    <property type="match status" value="1"/>
</dbReference>
<evidence type="ECO:0000256" key="11">
    <source>
        <dbReference type="ARBA" id="ARBA00023242"/>
    </source>
</evidence>
<keyword evidence="11" id="KW-0539">Nucleus</keyword>
<feature type="region of interest" description="Disordered" evidence="17">
    <location>
        <begin position="1534"/>
        <end position="1725"/>
    </location>
</feature>
<evidence type="ECO:0000256" key="7">
    <source>
        <dbReference type="ARBA" id="ARBA00022737"/>
    </source>
</evidence>
<comment type="similarity">
    <text evidence="3">Belongs to the shroom family.</text>
</comment>
<accession>L5K851</accession>
<dbReference type="InterPro" id="IPR014800">
    <property type="entry name" value="ASD1_dom"/>
</dbReference>
<dbReference type="EMBL" id="KB030955">
    <property type="protein sequence ID" value="ELK07552.1"/>
    <property type="molecule type" value="Genomic_DNA"/>
</dbReference>
<dbReference type="PROSITE" id="PS00678">
    <property type="entry name" value="WD_REPEATS_1"/>
    <property type="match status" value="4"/>
</dbReference>
<dbReference type="InterPro" id="IPR036322">
    <property type="entry name" value="WD40_repeat_dom_sf"/>
</dbReference>
<dbReference type="GO" id="GO:0005874">
    <property type="term" value="C:microtubule"/>
    <property type="evidence" value="ECO:0007669"/>
    <property type="project" value="UniProtKB-KW"/>
</dbReference>
<dbReference type="SMART" id="SM00228">
    <property type="entry name" value="PDZ"/>
    <property type="match status" value="1"/>
</dbReference>
<dbReference type="SMART" id="SM00667">
    <property type="entry name" value="LisH"/>
    <property type="match status" value="1"/>
</dbReference>
<keyword evidence="5 14" id="KW-0853">WD repeat</keyword>
<keyword evidence="9 15" id="KW-0009">Actin-binding</keyword>
<dbReference type="Proteomes" id="UP000010552">
    <property type="component" value="Unassembled WGS sequence"/>
</dbReference>
<evidence type="ECO:0000256" key="17">
    <source>
        <dbReference type="SAM" id="MobiDB-lite"/>
    </source>
</evidence>
<dbReference type="SUPFAM" id="SSF50978">
    <property type="entry name" value="WD40 repeat-like"/>
    <property type="match status" value="1"/>
</dbReference>
<dbReference type="InterPro" id="IPR006594">
    <property type="entry name" value="LisH"/>
</dbReference>
<feature type="repeat" description="WD" evidence="14">
    <location>
        <begin position="101"/>
        <end position="142"/>
    </location>
</feature>
<feature type="domain" description="PDZ" evidence="18">
    <location>
        <begin position="442"/>
        <end position="495"/>
    </location>
</feature>
<dbReference type="PANTHER" id="PTHR15012:SF8">
    <property type="entry name" value="PROTEIN SHROOM2"/>
    <property type="match status" value="1"/>
</dbReference>
<feature type="repeat" description="WD" evidence="14">
    <location>
        <begin position="198"/>
        <end position="239"/>
    </location>
</feature>
<feature type="domain" description="ASD2" evidence="20">
    <location>
        <begin position="1728"/>
        <end position="2022"/>
    </location>
</feature>
<dbReference type="Gene3D" id="2.130.10.10">
    <property type="entry name" value="YVTN repeat-like/Quinoprotein amine dehydrogenase"/>
    <property type="match status" value="1"/>
</dbReference>
<evidence type="ECO:0000256" key="12">
    <source>
        <dbReference type="ARBA" id="ARBA00025741"/>
    </source>
</evidence>
<dbReference type="GO" id="GO:0016324">
    <property type="term" value="C:apical plasma membrane"/>
    <property type="evidence" value="ECO:0007669"/>
    <property type="project" value="TreeGrafter"/>
</dbReference>
<dbReference type="PRINTS" id="PR00320">
    <property type="entry name" value="GPROTEINBRPT"/>
</dbReference>
<dbReference type="InterPro" id="IPR015943">
    <property type="entry name" value="WD40/YVTN_repeat-like_dom_sf"/>
</dbReference>
<dbReference type="FunFam" id="1.20.960.30:FF:000001">
    <property type="entry name" value="F-box-like/WD repeat-containing protein TBL1XR1"/>
    <property type="match status" value="1"/>
</dbReference>
<feature type="compositionally biased region" description="Basic and acidic residues" evidence="17">
    <location>
        <begin position="1092"/>
        <end position="1119"/>
    </location>
</feature>
<keyword evidence="8" id="KW-0833">Ubl conjugation pathway</keyword>
<feature type="region of interest" description="Disordered" evidence="17">
    <location>
        <begin position="1091"/>
        <end position="1121"/>
    </location>
</feature>
<sequence>MSITSDEVNFLVYRYLQESGFSHSAFTFGIESHISQSNINGTLVPPAALISILQKGLQYVEAEISINEPRVLPYSPAADNHSKPMDIDGDVEIPPSKATVLRGHESEVFICAWNPVSDLLASGSGDSTARIWNLNENSNGGSTQLVLRHCIREGGHDVPSNKDVTSLDWNSDGTLLATGSYDGFARIWTEDGNLASTLGQHKGPIFALKWNKKGNYILSAGVDKTTIIWDAHTGEAKQQFPFHSAPALDVDWQNNTTFASCSTDMCIHVCRLGCDRPVKTFQGHTNEVNAIKWDPSGMLLASCSDDMTLKIWSMKQDTCVHDLQAHSKEIYTIKWSPTGPATTNPNSSIMLASASFDSTVRLWDVERGVCVHTLTKHQEPVYSVAFSPDGNYLASGSFDKCVHIWNTQSGSLVHSYRGTGGIFEVCWNARGDKVGASASDGSIEEGSKAAAVDKLLAGDEIVGINDVGLSGFRQEAICLVKGSHKSLKLVVKRRNEVNWRPHSWHAVKFSDGHPDPIAAPFSSASDCPPWHGRHHTSSSSQDLSGTWEQTNLQQASDQFSSLGSVDSLDHPPSQPCPPGCLSAAKSNSSIDRLGGPNKRDSAYSSFSTGSGTPDHTVPKADASSTENIVNKEGLWEASRPGGSRQDAQGPEEKLRYSPPRVPCDSSKSLKPEEGPGPRLATSGRSSFGPVWYVPDKKKAAASPPPPPPPLRSDSFAATKSHEKAQGPPFSEAAGAAHFARLRRAQSRGDCRPELADQRRRPARLGHGRPGSVGSTAGVPLDCGWPPSGPGVPSRLQASVSSTDVRLPPTPSGWQHLRQCSDESLFCPDSPSWVPLPPRERLRKALTVGRQERPARRVQDESPSEVPWPSAPDHKWDTSEQGHYHSVTTKVGLPGSTRTVHRHEVRWHHDVPLGAHEGPAGPKSRCHPPQHEALAAQDGQRGSSGERGAGSRSSGLEWPQRAGPSDRASAKKVADSFRWPDGESSKISAHRTPMLHSLTQDAVQAPEGVQVGKPIRRSDRFATTLRNEIQVRRANLQKSRSSVTLAGPYEAEGEAAGVRAGVRAATLEAALPGTYKDHLKEAQARVLRATSFKRRDLDPSPADRHAASLERRAGDPHEHPGTASRVAKVGLARSPSCAGGVSHVARIGGRKRLTAEQKLKSYSEPEKMNQVGLSGAHCPQPEEKVGTFADRCKFFEETSRPVSQRPGPRQALSGTLKEKPEQARATGHGGEGSEPRLQEPARSTPSARYVRGPSRATKVGKLEPLRWFGSFVEYEASWRRQKQAQEVGSSGRYHSADDILDAGLDQHSGLQYVHERSQSSPSGDLCKQEAPIEPRQPAEEPAEHRELSSTAWAEEGRPALRPAHAQWAEDRPGAQWGLWEPPQVPEQSHAQEAPELPLEGGGRAETLPRDYRYSEHPAAADPPPALGAGAQAQSSLPGQGAWAVSTIPLAKRPAQQRPPPPKHFRGPASVPPLGAPAGTPVASHLGASAGTPAASQLGAPAGTPAAGQLASPSKPLPAPSPAALEVCVDRLSRSCSPCVPAEKPSGAQPTDGPKGPEEPHRQHVDERAACPKPEALLPAKVRPPATSAMETSRSPSPQFAPQKLTDKPPLLIQDESSTRIERVIDSNTTVKMVPIKIVHSESQPEKESRQGLARAAELPALPSGLERDQIKTLSTSEQSYSRFCVYSRPGAEPQPQPPAAPAAGDSRASPPALSYVKARERTAEDLKSEELAREIVGKDKSLADILDPSVKIRTTMDLMEGIFPKDEHLLEEAQQRRKLLPKIPSPRTTEEKKDEPSVPAAVSLATSSTYYSTSAPKAELLIKMKDLQEQQEPEEDSGSDLDHDLSVKKQELIESITRKLQVLREARESLLEDIQANGVLGDEVEAIAKDVCKPSELDKFRMFVGDLDKVVNLLLSLSGRLARVENALNDLDENASPADRQSLLEKQRVLVQQHEDAKELKENLDRRERVVFNILASYLSDESLADYEHFVKMKSALIIEQRELEDKIHLGEEQLKCLLDSLQPDRDK</sequence>
<feature type="region of interest" description="Disordered" evidence="17">
    <location>
        <begin position="520"/>
        <end position="546"/>
    </location>
</feature>
<keyword evidence="6" id="KW-0493">Microtubule</keyword>
<dbReference type="Gene3D" id="1.20.960.30">
    <property type="match status" value="1"/>
</dbReference>
<feature type="coiled-coil region" evidence="16">
    <location>
        <begin position="1913"/>
        <end position="1969"/>
    </location>
</feature>
<name>L5K851_PTEAL</name>
<feature type="compositionally biased region" description="Basic and acidic residues" evidence="17">
    <location>
        <begin position="871"/>
        <end position="882"/>
    </location>
</feature>
<feature type="compositionally biased region" description="Basic and acidic residues" evidence="17">
    <location>
        <begin position="1325"/>
        <end position="1346"/>
    </location>
</feature>
<reference evidence="22" key="1">
    <citation type="journal article" date="2013" name="Science">
        <title>Comparative analysis of bat genomes provides insight into the evolution of flight and immunity.</title>
        <authorList>
            <person name="Zhang G."/>
            <person name="Cowled C."/>
            <person name="Shi Z."/>
            <person name="Huang Z."/>
            <person name="Bishop-Lilly K.A."/>
            <person name="Fang X."/>
            <person name="Wynne J.W."/>
            <person name="Xiong Z."/>
            <person name="Baker M.L."/>
            <person name="Zhao W."/>
            <person name="Tachedjian M."/>
            <person name="Zhu Y."/>
            <person name="Zhou P."/>
            <person name="Jiang X."/>
            <person name="Ng J."/>
            <person name="Yang L."/>
            <person name="Wu L."/>
            <person name="Xiao J."/>
            <person name="Feng Y."/>
            <person name="Chen Y."/>
            <person name="Sun X."/>
            <person name="Zhang Y."/>
            <person name="Marsh G.A."/>
            <person name="Crameri G."/>
            <person name="Broder C.C."/>
            <person name="Frey K.G."/>
            <person name="Wang L.F."/>
            <person name="Wang J."/>
        </authorList>
    </citation>
    <scope>NUCLEOTIDE SEQUENCE [LARGE SCALE GENOMIC DNA]</scope>
</reference>
<dbReference type="PANTHER" id="PTHR15012">
    <property type="entry name" value="APICAL PROTEIN/SHROOM-RELATED"/>
    <property type="match status" value="1"/>
</dbReference>
<dbReference type="PROSITE" id="PS50294">
    <property type="entry name" value="WD_REPEATS_REGION"/>
    <property type="match status" value="6"/>
</dbReference>
<dbReference type="InterPro" id="IPR019775">
    <property type="entry name" value="WD40_repeat_CS"/>
</dbReference>
<dbReference type="InterPro" id="IPR020472">
    <property type="entry name" value="WD40_PAC1"/>
</dbReference>
<keyword evidence="4" id="KW-0963">Cytoplasm</keyword>
<dbReference type="Pfam" id="PF08687">
    <property type="entry name" value="ASD2"/>
    <property type="match status" value="1"/>
</dbReference>
<feature type="compositionally biased region" description="Basic and acidic residues" evidence="17">
    <location>
        <begin position="746"/>
        <end position="759"/>
    </location>
</feature>
<dbReference type="FunCoup" id="L5K851">
    <property type="interactions" value="388"/>
</dbReference>
<keyword evidence="10" id="KW-0206">Cytoskeleton</keyword>
<dbReference type="GO" id="GO:0005912">
    <property type="term" value="C:adherens junction"/>
    <property type="evidence" value="ECO:0007669"/>
    <property type="project" value="TreeGrafter"/>
</dbReference>
<evidence type="ECO:0000256" key="13">
    <source>
        <dbReference type="ARBA" id="ARBA00056890"/>
    </source>
</evidence>
<evidence type="ECO:0000256" key="10">
    <source>
        <dbReference type="ARBA" id="ARBA00023212"/>
    </source>
</evidence>
<dbReference type="GO" id="GO:0030864">
    <property type="term" value="C:cortical actin cytoskeleton"/>
    <property type="evidence" value="ECO:0007669"/>
    <property type="project" value="TreeGrafter"/>
</dbReference>
<feature type="domain" description="ASD1" evidence="19">
    <location>
        <begin position="1078"/>
        <end position="1171"/>
    </location>
</feature>
<evidence type="ECO:0000256" key="2">
    <source>
        <dbReference type="ARBA" id="ARBA00004245"/>
    </source>
</evidence>
<comment type="function">
    <text evidence="13">F-box-like protein involved in the recruitment of the ubiquitin/19S proteasome complex to nuclear receptor-regulated transcription units. Plays an essential role in transcription activation mediated by nuclear receptors. Probably acts as integral component of corepressor complexes that mediates the recruitment of the 19S proteasome complex, leading to the subsequent proteasomal degradation of transcription repressor complexes, thereby allowing cofactor exchange.</text>
</comment>
<dbReference type="GO" id="GO:0043296">
    <property type="term" value="C:apical junction complex"/>
    <property type="evidence" value="ECO:0007669"/>
    <property type="project" value="TreeGrafter"/>
</dbReference>
<dbReference type="SMART" id="SM00320">
    <property type="entry name" value="WD40"/>
    <property type="match status" value="8"/>
</dbReference>
<dbReference type="STRING" id="9402.L5K851"/>
<proteinExistence type="inferred from homology"/>
<evidence type="ECO:0000256" key="8">
    <source>
        <dbReference type="ARBA" id="ARBA00022786"/>
    </source>
</evidence>
<dbReference type="GO" id="GO:0007015">
    <property type="term" value="P:actin filament organization"/>
    <property type="evidence" value="ECO:0007669"/>
    <property type="project" value="TreeGrafter"/>
</dbReference>
<feature type="compositionally biased region" description="Basic and acidic residues" evidence="17">
    <location>
        <begin position="1716"/>
        <end position="1725"/>
    </location>
</feature>
<feature type="compositionally biased region" description="Basic and acidic residues" evidence="17">
    <location>
        <begin position="1553"/>
        <end position="1568"/>
    </location>
</feature>
<dbReference type="PROSITE" id="PS51307">
    <property type="entry name" value="ASD2"/>
    <property type="match status" value="1"/>
</dbReference>
<comment type="subcellular location">
    <subcellularLocation>
        <location evidence="2">Cytoplasm</location>
        <location evidence="2">Cytoskeleton</location>
    </subcellularLocation>
    <subcellularLocation>
        <location evidence="1">Nucleus</location>
    </subcellularLocation>
</comment>
<dbReference type="InterPro" id="IPR001478">
    <property type="entry name" value="PDZ"/>
</dbReference>
<feature type="repeat" description="WD" evidence="14">
    <location>
        <begin position="323"/>
        <end position="373"/>
    </location>
</feature>
<dbReference type="eggNOG" id="ENOG502QUU2">
    <property type="taxonomic scope" value="Eukaryota"/>
</dbReference>
<dbReference type="Pfam" id="PF08513">
    <property type="entry name" value="LisH"/>
    <property type="match status" value="1"/>
</dbReference>
<dbReference type="InParanoid" id="L5K851"/>
<dbReference type="PROSITE" id="PS50106">
    <property type="entry name" value="PDZ"/>
    <property type="match status" value="1"/>
</dbReference>
<dbReference type="Gene3D" id="2.30.42.10">
    <property type="match status" value="1"/>
</dbReference>
<protein>
    <submittedName>
        <fullName evidence="21">Protein Shroom2</fullName>
    </submittedName>
</protein>
<feature type="compositionally biased region" description="Polar residues" evidence="17">
    <location>
        <begin position="1587"/>
        <end position="1598"/>
    </location>
</feature>
<organism evidence="21 22">
    <name type="scientific">Pteropus alecto</name>
    <name type="common">Black flying fox</name>
    <dbReference type="NCBI Taxonomy" id="9402"/>
    <lineage>
        <taxon>Eukaryota</taxon>
        <taxon>Metazoa</taxon>
        <taxon>Chordata</taxon>
        <taxon>Craniata</taxon>
        <taxon>Vertebrata</taxon>
        <taxon>Euteleostomi</taxon>
        <taxon>Mammalia</taxon>
        <taxon>Eutheria</taxon>
        <taxon>Laurasiatheria</taxon>
        <taxon>Chiroptera</taxon>
        <taxon>Yinpterochiroptera</taxon>
        <taxon>Pteropodoidea</taxon>
        <taxon>Pteropodidae</taxon>
        <taxon>Pteropodinae</taxon>
        <taxon>Pteropus</taxon>
    </lineage>
</organism>
<keyword evidence="22" id="KW-1185">Reference proteome</keyword>
<feature type="compositionally biased region" description="Polar residues" evidence="17">
    <location>
        <begin position="537"/>
        <end position="546"/>
    </location>
</feature>
<feature type="compositionally biased region" description="Polar residues" evidence="17">
    <location>
        <begin position="602"/>
        <end position="613"/>
    </location>
</feature>
<evidence type="ECO:0000256" key="1">
    <source>
        <dbReference type="ARBA" id="ARBA00004123"/>
    </source>
</evidence>
<feature type="region of interest" description="Disordered" evidence="17">
    <location>
        <begin position="1774"/>
        <end position="1799"/>
    </location>
</feature>
<evidence type="ECO:0000259" key="20">
    <source>
        <dbReference type="PROSITE" id="PS51307"/>
    </source>
</evidence>
<dbReference type="GO" id="GO:0051015">
    <property type="term" value="F:actin filament binding"/>
    <property type="evidence" value="ECO:0007669"/>
    <property type="project" value="InterPro"/>
</dbReference>
<evidence type="ECO:0000313" key="21">
    <source>
        <dbReference type="EMBL" id="ELK07552.1"/>
    </source>
</evidence>
<dbReference type="InterPro" id="IPR036034">
    <property type="entry name" value="PDZ_sf"/>
</dbReference>
<feature type="compositionally biased region" description="Basic and acidic residues" evidence="17">
    <location>
        <begin position="849"/>
        <end position="859"/>
    </location>
</feature>
<feature type="repeat" description="WD" evidence="14">
    <location>
        <begin position="164"/>
        <end position="188"/>
    </location>
</feature>